<keyword evidence="1" id="KW-0175">Coiled coil</keyword>
<proteinExistence type="predicted"/>
<evidence type="ECO:0000256" key="1">
    <source>
        <dbReference type="SAM" id="Coils"/>
    </source>
</evidence>
<reference evidence="2 3" key="1">
    <citation type="submission" date="2017-08" db="EMBL/GenBank/DDBJ databases">
        <title>Multipartite genome sequences of Sinorhizobium species nodulating soybeans.</title>
        <authorList>
            <person name="Tian C.F."/>
        </authorList>
    </citation>
    <scope>NUCLEOTIDE SEQUENCE [LARGE SCALE GENOMIC DNA]</scope>
    <source>
        <strain evidence="2 3">CCBAU 05684</strain>
    </source>
</reference>
<gene>
    <name evidence="2" type="ORF">SJ05684_c30190</name>
</gene>
<protein>
    <submittedName>
        <fullName evidence="2">Uncharacterized protein</fullName>
    </submittedName>
</protein>
<dbReference type="AlphaFoldDB" id="A0A249PES0"/>
<dbReference type="RefSeq" id="WP_095694278.1">
    <property type="nucleotide sequence ID" value="NZ_AJQT01000026.1"/>
</dbReference>
<keyword evidence="3" id="KW-1185">Reference proteome</keyword>
<sequence length="108" mass="11842">MTPTHLSMSHEGKEILLEIKVATVDWDGTEMPDGAEPINVTCGQLRAIAAYVAAVEKERDELRAEAEMLQDILDSRPAINAGLPETYIRWSQSIYSGDVIRASLKGDA</sequence>
<dbReference type="STRING" id="716928.GCA_000261485_01460"/>
<dbReference type="Proteomes" id="UP000217211">
    <property type="component" value="Chromosome"/>
</dbReference>
<organism evidence="2 3">
    <name type="scientific">Sinorhizobium sojae CCBAU 05684</name>
    <dbReference type="NCBI Taxonomy" id="716928"/>
    <lineage>
        <taxon>Bacteria</taxon>
        <taxon>Pseudomonadati</taxon>
        <taxon>Pseudomonadota</taxon>
        <taxon>Alphaproteobacteria</taxon>
        <taxon>Hyphomicrobiales</taxon>
        <taxon>Rhizobiaceae</taxon>
        <taxon>Sinorhizobium/Ensifer group</taxon>
        <taxon>Sinorhizobium</taxon>
    </lineage>
</organism>
<dbReference type="KEGG" id="esj:SJ05684_c30190"/>
<evidence type="ECO:0000313" key="3">
    <source>
        <dbReference type="Proteomes" id="UP000217211"/>
    </source>
</evidence>
<feature type="coiled-coil region" evidence="1">
    <location>
        <begin position="45"/>
        <end position="72"/>
    </location>
</feature>
<evidence type="ECO:0000313" key="2">
    <source>
        <dbReference type="EMBL" id="ASY64443.1"/>
    </source>
</evidence>
<accession>A0A249PES0</accession>
<name>A0A249PES0_9HYPH</name>
<dbReference type="OrthoDB" id="8410887at2"/>
<dbReference type="EMBL" id="CP023067">
    <property type="protein sequence ID" value="ASY64443.1"/>
    <property type="molecule type" value="Genomic_DNA"/>
</dbReference>